<dbReference type="OrthoDB" id="6492393at2759"/>
<dbReference type="InterPro" id="IPR052444">
    <property type="entry name" value="Spz/Toll_ligand-like"/>
</dbReference>
<dbReference type="PANTHER" id="PTHR23199">
    <property type="entry name" value="NEUROTROPHIN 1-RELATED"/>
    <property type="match status" value="1"/>
</dbReference>
<dbReference type="SUPFAM" id="SSF57501">
    <property type="entry name" value="Cystine-knot cytokines"/>
    <property type="match status" value="1"/>
</dbReference>
<dbReference type="EMBL" id="VSRR010020064">
    <property type="protein sequence ID" value="MPC62786.1"/>
    <property type="molecule type" value="Genomic_DNA"/>
</dbReference>
<evidence type="ECO:0000313" key="6">
    <source>
        <dbReference type="EMBL" id="MPC62786.1"/>
    </source>
</evidence>
<dbReference type="InterPro" id="IPR032104">
    <property type="entry name" value="Spaetzle"/>
</dbReference>
<keyword evidence="7" id="KW-1185">Reference proteome</keyword>
<dbReference type="GO" id="GO:0045087">
    <property type="term" value="P:innate immune response"/>
    <property type="evidence" value="ECO:0007669"/>
    <property type="project" value="TreeGrafter"/>
</dbReference>
<evidence type="ECO:0000313" key="7">
    <source>
        <dbReference type="Proteomes" id="UP000324222"/>
    </source>
</evidence>
<dbReference type="Proteomes" id="UP000324222">
    <property type="component" value="Unassembled WGS sequence"/>
</dbReference>
<name>A0A5B7GYV6_PORTR</name>
<organism evidence="6 7">
    <name type="scientific">Portunus trituberculatus</name>
    <name type="common">Swimming crab</name>
    <name type="synonym">Neptunus trituberculatus</name>
    <dbReference type="NCBI Taxonomy" id="210409"/>
    <lineage>
        <taxon>Eukaryota</taxon>
        <taxon>Metazoa</taxon>
        <taxon>Ecdysozoa</taxon>
        <taxon>Arthropoda</taxon>
        <taxon>Crustacea</taxon>
        <taxon>Multicrustacea</taxon>
        <taxon>Malacostraca</taxon>
        <taxon>Eumalacostraca</taxon>
        <taxon>Eucarida</taxon>
        <taxon>Decapoda</taxon>
        <taxon>Pleocyemata</taxon>
        <taxon>Brachyura</taxon>
        <taxon>Eubrachyura</taxon>
        <taxon>Portunoidea</taxon>
        <taxon>Portunidae</taxon>
        <taxon>Portuninae</taxon>
        <taxon>Portunus</taxon>
    </lineage>
</organism>
<accession>A0A5B7GYV6</accession>
<feature type="domain" description="Spaetzle" evidence="5">
    <location>
        <begin position="141"/>
        <end position="238"/>
    </location>
</feature>
<dbReference type="InterPro" id="IPR029034">
    <property type="entry name" value="Cystine-knot_cytokine"/>
</dbReference>
<dbReference type="AlphaFoldDB" id="A0A5B7GYV6"/>
<keyword evidence="1 4" id="KW-0732">Signal</keyword>
<proteinExistence type="predicted"/>
<evidence type="ECO:0000256" key="1">
    <source>
        <dbReference type="ARBA" id="ARBA00022729"/>
    </source>
</evidence>
<evidence type="ECO:0000256" key="4">
    <source>
        <dbReference type="SAM" id="SignalP"/>
    </source>
</evidence>
<protein>
    <recommendedName>
        <fullName evidence="5">Spaetzle domain-containing protein</fullName>
    </recommendedName>
</protein>
<dbReference type="FunFam" id="2.10.90.10:FF:000035">
    <property type="entry name" value="Spz1"/>
    <property type="match status" value="1"/>
</dbReference>
<dbReference type="Gene3D" id="2.10.90.10">
    <property type="entry name" value="Cystine-knot cytokines"/>
    <property type="match status" value="1"/>
</dbReference>
<keyword evidence="2" id="KW-1015">Disulfide bond</keyword>
<dbReference type="Pfam" id="PF16077">
    <property type="entry name" value="Spaetzle"/>
    <property type="match status" value="1"/>
</dbReference>
<feature type="chain" id="PRO_5023018926" description="Spaetzle domain-containing protein" evidence="4">
    <location>
        <begin position="22"/>
        <end position="242"/>
    </location>
</feature>
<keyword evidence="3" id="KW-0325">Glycoprotein</keyword>
<evidence type="ECO:0000256" key="2">
    <source>
        <dbReference type="ARBA" id="ARBA00023157"/>
    </source>
</evidence>
<sequence>MGPKFAAMAVVVAACVAVAAGSISEAQEGAPVKRGVLAGHGHAAYVHRGYGHGHYAAGHGYGHRHGYVKHNVPIEAPSVPACAANSSRPWCLEDAEYPTHEIQHAAEHFFNLLLPLYTDVSNLNTELSLSRPINTLQDETYLCPSSTNYVQPLRVVNTNGHWRVIVNNIKLYTDTLTQTTRVEVCLTPGSACPKVPDCIGSSCLEKSVYHRFLVYDPTDHHFPFAIESFKLPTTCACRLDAH</sequence>
<dbReference type="GO" id="GO:0005121">
    <property type="term" value="F:Toll binding"/>
    <property type="evidence" value="ECO:0007669"/>
    <property type="project" value="TreeGrafter"/>
</dbReference>
<dbReference type="GO" id="GO:0005615">
    <property type="term" value="C:extracellular space"/>
    <property type="evidence" value="ECO:0007669"/>
    <property type="project" value="UniProtKB-ARBA"/>
</dbReference>
<dbReference type="PANTHER" id="PTHR23199:SF12">
    <property type="entry name" value="NEUROTROPHIN 1-RELATED"/>
    <property type="match status" value="1"/>
</dbReference>
<dbReference type="PROSITE" id="PS51257">
    <property type="entry name" value="PROKAR_LIPOPROTEIN"/>
    <property type="match status" value="1"/>
</dbReference>
<evidence type="ECO:0000259" key="5">
    <source>
        <dbReference type="Pfam" id="PF16077"/>
    </source>
</evidence>
<dbReference type="GO" id="GO:0021556">
    <property type="term" value="P:central nervous system formation"/>
    <property type="evidence" value="ECO:0007669"/>
    <property type="project" value="TreeGrafter"/>
</dbReference>
<reference evidence="6 7" key="1">
    <citation type="submission" date="2019-05" db="EMBL/GenBank/DDBJ databases">
        <title>Another draft genome of Portunus trituberculatus and its Hox gene families provides insights of decapod evolution.</title>
        <authorList>
            <person name="Jeong J.-H."/>
            <person name="Song I."/>
            <person name="Kim S."/>
            <person name="Choi T."/>
            <person name="Kim D."/>
            <person name="Ryu S."/>
            <person name="Kim W."/>
        </authorList>
    </citation>
    <scope>NUCLEOTIDE SEQUENCE [LARGE SCALE GENOMIC DNA]</scope>
    <source>
        <tissue evidence="6">Muscle</tissue>
    </source>
</reference>
<comment type="caution">
    <text evidence="6">The sequence shown here is derived from an EMBL/GenBank/DDBJ whole genome shotgun (WGS) entry which is preliminary data.</text>
</comment>
<gene>
    <name evidence="6" type="ORF">E2C01_056876</name>
</gene>
<evidence type="ECO:0000256" key="3">
    <source>
        <dbReference type="ARBA" id="ARBA00023180"/>
    </source>
</evidence>
<dbReference type="GO" id="GO:0008083">
    <property type="term" value="F:growth factor activity"/>
    <property type="evidence" value="ECO:0007669"/>
    <property type="project" value="TreeGrafter"/>
</dbReference>
<feature type="signal peptide" evidence="4">
    <location>
        <begin position="1"/>
        <end position="21"/>
    </location>
</feature>